<dbReference type="PROSITE" id="PS50011">
    <property type="entry name" value="PROTEIN_KINASE_DOM"/>
    <property type="match status" value="1"/>
</dbReference>
<dbReference type="GO" id="GO:0005537">
    <property type="term" value="F:D-mannose binding"/>
    <property type="evidence" value="ECO:0007669"/>
    <property type="project" value="UniProtKB-KW"/>
</dbReference>
<feature type="domain" description="Apple" evidence="27">
    <location>
        <begin position="327"/>
        <end position="407"/>
    </location>
</feature>
<dbReference type="InterPro" id="IPR020635">
    <property type="entry name" value="Tyr_kinase_cat_dom"/>
</dbReference>
<dbReference type="InterPro" id="IPR036426">
    <property type="entry name" value="Bulb-type_lectin_dom_sf"/>
</dbReference>
<evidence type="ECO:0000256" key="13">
    <source>
        <dbReference type="ARBA" id="ARBA00022989"/>
    </source>
</evidence>
<name>A0A843WE42_COLES</name>
<dbReference type="EMBL" id="NMUH01003118">
    <property type="protein sequence ID" value="MQM03911.1"/>
    <property type="molecule type" value="Genomic_DNA"/>
</dbReference>
<dbReference type="Gene3D" id="2.90.10.10">
    <property type="entry name" value="Bulb-type lectin domain"/>
    <property type="match status" value="2"/>
</dbReference>
<dbReference type="PROSITE" id="PS50948">
    <property type="entry name" value="PAN"/>
    <property type="match status" value="1"/>
</dbReference>
<keyword evidence="15 23" id="KW-0472">Membrane</keyword>
<evidence type="ECO:0000256" key="3">
    <source>
        <dbReference type="ARBA" id="ARBA00022527"/>
    </source>
</evidence>
<evidence type="ECO:0000256" key="21">
    <source>
        <dbReference type="PIRNR" id="PIRNR000641"/>
    </source>
</evidence>
<keyword evidence="6 23" id="KW-0812">Transmembrane</keyword>
<evidence type="ECO:0000256" key="23">
    <source>
        <dbReference type="SAM" id="Phobius"/>
    </source>
</evidence>
<dbReference type="AlphaFoldDB" id="A0A843WE42"/>
<keyword evidence="18" id="KW-0325">Glycoprotein</keyword>
<evidence type="ECO:0000259" key="25">
    <source>
        <dbReference type="PROSITE" id="PS50011"/>
    </source>
</evidence>
<evidence type="ECO:0000256" key="15">
    <source>
        <dbReference type="ARBA" id="ARBA00023136"/>
    </source>
</evidence>
<dbReference type="FunFam" id="2.90.10.10:FF:000016">
    <property type="entry name" value="G-type lectin S-receptor-like serine/threonine-protein kinase"/>
    <property type="match status" value="1"/>
</dbReference>
<evidence type="ECO:0000256" key="2">
    <source>
        <dbReference type="ARBA" id="ARBA00022475"/>
    </source>
</evidence>
<evidence type="ECO:0000313" key="28">
    <source>
        <dbReference type="EMBL" id="MQM03911.1"/>
    </source>
</evidence>
<feature type="transmembrane region" description="Helical" evidence="23">
    <location>
        <begin position="443"/>
        <end position="466"/>
    </location>
</feature>
<evidence type="ECO:0000256" key="7">
    <source>
        <dbReference type="ARBA" id="ARBA00022729"/>
    </source>
</evidence>
<dbReference type="CDD" id="cd00028">
    <property type="entry name" value="B_lectin"/>
    <property type="match status" value="1"/>
</dbReference>
<keyword evidence="11 21" id="KW-0418">Kinase</keyword>
<evidence type="ECO:0000256" key="4">
    <source>
        <dbReference type="ARBA" id="ARBA00022546"/>
    </source>
</evidence>
<keyword evidence="13 23" id="KW-1133">Transmembrane helix</keyword>
<keyword evidence="2" id="KW-1003">Cell membrane</keyword>
<evidence type="ECO:0000256" key="14">
    <source>
        <dbReference type="ARBA" id="ARBA00023035"/>
    </source>
</evidence>
<evidence type="ECO:0000256" key="22">
    <source>
        <dbReference type="SAM" id="MobiDB-lite"/>
    </source>
</evidence>
<dbReference type="InterPro" id="IPR003609">
    <property type="entry name" value="Pan_app"/>
</dbReference>
<evidence type="ECO:0000256" key="20">
    <source>
        <dbReference type="ARBA" id="ARBA00048679"/>
    </source>
</evidence>
<dbReference type="InterPro" id="IPR011009">
    <property type="entry name" value="Kinase-like_dom_sf"/>
</dbReference>
<evidence type="ECO:0000256" key="24">
    <source>
        <dbReference type="SAM" id="SignalP"/>
    </source>
</evidence>
<dbReference type="SMART" id="SM00108">
    <property type="entry name" value="B_lectin"/>
    <property type="match status" value="1"/>
</dbReference>
<keyword evidence="16" id="KW-1015">Disulfide bond</keyword>
<dbReference type="PROSITE" id="PS50927">
    <property type="entry name" value="BULB_LECTIN"/>
    <property type="match status" value="2"/>
</dbReference>
<dbReference type="GO" id="GO:0005524">
    <property type="term" value="F:ATP binding"/>
    <property type="evidence" value="ECO:0007669"/>
    <property type="project" value="UniProtKB-KW"/>
</dbReference>
<evidence type="ECO:0000256" key="6">
    <source>
        <dbReference type="ARBA" id="ARBA00022692"/>
    </source>
</evidence>
<dbReference type="InterPro" id="IPR001245">
    <property type="entry name" value="Ser-Thr/Tyr_kinase_cat_dom"/>
</dbReference>
<keyword evidence="8" id="KW-0430">Lectin</keyword>
<dbReference type="Proteomes" id="UP000652761">
    <property type="component" value="Unassembled WGS sequence"/>
</dbReference>
<dbReference type="GO" id="GO:0004713">
    <property type="term" value="F:protein tyrosine kinase activity"/>
    <property type="evidence" value="ECO:0007669"/>
    <property type="project" value="InterPro"/>
</dbReference>
<feature type="domain" description="Bulb-type lectin" evidence="26">
    <location>
        <begin position="29"/>
        <end position="155"/>
    </location>
</feature>
<dbReference type="GO" id="GO:0004674">
    <property type="term" value="F:protein serine/threonine kinase activity"/>
    <property type="evidence" value="ECO:0007669"/>
    <property type="project" value="UniProtKB-KW"/>
</dbReference>
<feature type="region of interest" description="Disordered" evidence="22">
    <location>
        <begin position="745"/>
        <end position="766"/>
    </location>
</feature>
<evidence type="ECO:0000256" key="19">
    <source>
        <dbReference type="ARBA" id="ARBA00047899"/>
    </source>
</evidence>
<dbReference type="PIRSF" id="PIRSF000641">
    <property type="entry name" value="SRK"/>
    <property type="match status" value="1"/>
</dbReference>
<feature type="chain" id="PRO_5032754025" description="Receptor-like serine/threonine-protein kinase" evidence="24">
    <location>
        <begin position="26"/>
        <end position="766"/>
    </location>
</feature>
<evidence type="ECO:0000256" key="12">
    <source>
        <dbReference type="ARBA" id="ARBA00022840"/>
    </source>
</evidence>
<evidence type="ECO:0000256" key="10">
    <source>
        <dbReference type="ARBA" id="ARBA00022741"/>
    </source>
</evidence>
<evidence type="ECO:0000256" key="17">
    <source>
        <dbReference type="ARBA" id="ARBA00023170"/>
    </source>
</evidence>
<dbReference type="Pfam" id="PF07714">
    <property type="entry name" value="PK_Tyr_Ser-Thr"/>
    <property type="match status" value="1"/>
</dbReference>
<dbReference type="SUPFAM" id="SSF51110">
    <property type="entry name" value="alpha-D-mannose-specific plant lectins"/>
    <property type="match status" value="2"/>
</dbReference>
<dbReference type="SMR" id="A0A843WE42"/>
<evidence type="ECO:0000256" key="16">
    <source>
        <dbReference type="ARBA" id="ARBA00023157"/>
    </source>
</evidence>
<evidence type="ECO:0000256" key="1">
    <source>
        <dbReference type="ARBA" id="ARBA00004251"/>
    </source>
</evidence>
<feature type="domain" description="Bulb-type lectin" evidence="26">
    <location>
        <begin position="158"/>
        <end position="275"/>
    </location>
</feature>
<dbReference type="EC" id="2.7.11.1" evidence="21"/>
<comment type="caution">
    <text evidence="28">The sequence shown here is derived from an EMBL/GenBank/DDBJ whole genome shotgun (WGS) entry which is preliminary data.</text>
</comment>
<proteinExistence type="inferred from homology"/>
<evidence type="ECO:0000256" key="11">
    <source>
        <dbReference type="ARBA" id="ARBA00022777"/>
    </source>
</evidence>
<keyword evidence="29" id="KW-1185">Reference proteome</keyword>
<dbReference type="Pfam" id="PF00954">
    <property type="entry name" value="S_locus_glycop"/>
    <property type="match status" value="1"/>
</dbReference>
<keyword evidence="4" id="KW-0348">Hemagglutinin</keyword>
<dbReference type="InterPro" id="IPR000858">
    <property type="entry name" value="S_locus_glycoprot_dom"/>
</dbReference>
<reference evidence="28" key="1">
    <citation type="submission" date="2017-07" db="EMBL/GenBank/DDBJ databases">
        <title>Taro Niue Genome Assembly and Annotation.</title>
        <authorList>
            <person name="Atibalentja N."/>
            <person name="Keating K."/>
            <person name="Fields C.J."/>
        </authorList>
    </citation>
    <scope>NUCLEOTIDE SEQUENCE</scope>
    <source>
        <strain evidence="28">Niue_2</strain>
        <tissue evidence="28">Leaf</tissue>
    </source>
</reference>
<dbReference type="InterPro" id="IPR001480">
    <property type="entry name" value="Bulb-type_lectin_dom"/>
</dbReference>
<dbReference type="Pfam" id="PF01453">
    <property type="entry name" value="B_lectin"/>
    <property type="match status" value="1"/>
</dbReference>
<evidence type="ECO:0000256" key="5">
    <source>
        <dbReference type="ARBA" id="ARBA00022679"/>
    </source>
</evidence>
<evidence type="ECO:0000256" key="18">
    <source>
        <dbReference type="ARBA" id="ARBA00023180"/>
    </source>
</evidence>
<dbReference type="GO" id="GO:0051707">
    <property type="term" value="P:response to other organism"/>
    <property type="evidence" value="ECO:0007669"/>
    <property type="project" value="UniProtKB-ARBA"/>
</dbReference>
<keyword evidence="3 21" id="KW-0723">Serine/threonine-protein kinase</keyword>
<dbReference type="PANTHER" id="PTHR47974:SF13">
    <property type="entry name" value="G-TYPE LECTIN S-RECEPTOR-LIKE SERINE_THREONINE-PROTEIN KINASE SD3-1"/>
    <property type="match status" value="1"/>
</dbReference>
<keyword evidence="9" id="KW-0677">Repeat</keyword>
<keyword evidence="17" id="KW-0675">Receptor</keyword>
<keyword evidence="12 21" id="KW-0067">ATP-binding</keyword>
<keyword evidence="7 24" id="KW-0732">Signal</keyword>
<accession>A0A843WE42</accession>
<protein>
    <recommendedName>
        <fullName evidence="21">Receptor-like serine/threonine-protein kinase</fullName>
        <ecNumber evidence="21">2.7.11.1</ecNumber>
    </recommendedName>
</protein>
<dbReference type="PANTHER" id="PTHR47974">
    <property type="entry name" value="OS07G0415500 PROTEIN"/>
    <property type="match status" value="1"/>
</dbReference>
<keyword evidence="5 21" id="KW-0808">Transferase</keyword>
<dbReference type="SUPFAM" id="SSF56112">
    <property type="entry name" value="Protein kinase-like (PK-like)"/>
    <property type="match status" value="1"/>
</dbReference>
<dbReference type="Gene3D" id="1.10.510.10">
    <property type="entry name" value="Transferase(Phosphotransferase) domain 1"/>
    <property type="match status" value="2"/>
</dbReference>
<dbReference type="InterPro" id="IPR024171">
    <property type="entry name" value="SRK-like_kinase"/>
</dbReference>
<comment type="similarity">
    <text evidence="21">Belongs to the protein kinase superfamily. Ser/Thr protein kinase family.</text>
</comment>
<evidence type="ECO:0000259" key="26">
    <source>
        <dbReference type="PROSITE" id="PS50927"/>
    </source>
</evidence>
<evidence type="ECO:0000259" key="27">
    <source>
        <dbReference type="PROSITE" id="PS50948"/>
    </source>
</evidence>
<comment type="subcellular location">
    <subcellularLocation>
        <location evidence="1">Cell membrane</location>
        <topology evidence="1">Single-pass type I membrane protein</topology>
    </subcellularLocation>
</comment>
<gene>
    <name evidence="28" type="ORF">Taro_036697</name>
</gene>
<sequence length="766" mass="83033">MVPLGSTLTGLAISVLAIFASSISAVTSRVPLGSKLIVEGGGCWVSPGGDFALGFFNISDQPDRYGVGIRFNSAKFPAGDRTVVWVAGGGVSVGGRYSYLHLTEAGELVIFDASIGVTAWSSNTSHGTVASAELLDDGNLVLLDKDQGVVWQSFETPSDTLLPGQRLAPLKTLRAAGRDSVSSYYTLSMGAEGQLRLSWETNVSYWKTEAPSAFTALFTGDGALKLLDRRMTAVWSSFGVDHGDPRVVFRFLRLDVDGNLRMYSWAEESRSWRTVWQAVQNQCDVFASCGLHGVCFLNSSGTAACKCPFGSTPGPVASCLAPYKQNCRSGATMAVLKHTFLYGVYPPEDASLQMASESCSRSCLQDPSCTSATATNDGEGRCLMKRTSFITGYEDPSLASVSFVKVCLDPIAAALPTSFSTNGQPSPSSAASRSSRLLCTPCLVGAAAGTFLTLCLMQLAFGLFFVRRRKAKNASKASIRLSANPVGVVSLAPLEIKNLTSNFEHRIGSNTYRGVLPDDKVVVIRDLKGSRECVDAVEDKHFRRWAAVLGGIHHKNLLRLEAYSCKSEQRFLVYEFAKNGSVERWLGEPKLSRRLTWAKRMEICTGVARALAYLHSECREFVSHGNLNWRNVVLDETLEAKVTKYGLWKLRGGTAGGATAAEDVSRFGEMVLALVSGQQASVEVCRSAYREWAEGHVGRMVDTNMGEKVDFEEVERAIRVAFWCIQEDERLRPSMGEVAKVLEGTLPVDLPPPPSPSLRQLGNSDP</sequence>
<comment type="catalytic activity">
    <reaction evidence="20 21">
        <text>L-seryl-[protein] + ATP = O-phospho-L-seryl-[protein] + ADP + H(+)</text>
        <dbReference type="Rhea" id="RHEA:17989"/>
        <dbReference type="Rhea" id="RHEA-COMP:9863"/>
        <dbReference type="Rhea" id="RHEA-COMP:11604"/>
        <dbReference type="ChEBI" id="CHEBI:15378"/>
        <dbReference type="ChEBI" id="CHEBI:29999"/>
        <dbReference type="ChEBI" id="CHEBI:30616"/>
        <dbReference type="ChEBI" id="CHEBI:83421"/>
        <dbReference type="ChEBI" id="CHEBI:456216"/>
        <dbReference type="EC" id="2.7.11.1"/>
    </reaction>
</comment>
<dbReference type="GO" id="GO:0048544">
    <property type="term" value="P:recognition of pollen"/>
    <property type="evidence" value="ECO:0007669"/>
    <property type="project" value="InterPro"/>
</dbReference>
<evidence type="ECO:0000256" key="8">
    <source>
        <dbReference type="ARBA" id="ARBA00022734"/>
    </source>
</evidence>
<organism evidence="28 29">
    <name type="scientific">Colocasia esculenta</name>
    <name type="common">Wild taro</name>
    <name type="synonym">Arum esculentum</name>
    <dbReference type="NCBI Taxonomy" id="4460"/>
    <lineage>
        <taxon>Eukaryota</taxon>
        <taxon>Viridiplantae</taxon>
        <taxon>Streptophyta</taxon>
        <taxon>Embryophyta</taxon>
        <taxon>Tracheophyta</taxon>
        <taxon>Spermatophyta</taxon>
        <taxon>Magnoliopsida</taxon>
        <taxon>Liliopsida</taxon>
        <taxon>Araceae</taxon>
        <taxon>Aroideae</taxon>
        <taxon>Colocasieae</taxon>
        <taxon>Colocasia</taxon>
    </lineage>
</organism>
<dbReference type="OrthoDB" id="733107at2759"/>
<dbReference type="InterPro" id="IPR000719">
    <property type="entry name" value="Prot_kinase_dom"/>
</dbReference>
<dbReference type="SMART" id="SM00219">
    <property type="entry name" value="TyrKc"/>
    <property type="match status" value="1"/>
</dbReference>
<feature type="domain" description="Protein kinase" evidence="25">
    <location>
        <begin position="475"/>
        <end position="766"/>
    </location>
</feature>
<dbReference type="GO" id="GO:0005886">
    <property type="term" value="C:plasma membrane"/>
    <property type="evidence" value="ECO:0007669"/>
    <property type="project" value="UniProtKB-SubCell"/>
</dbReference>
<comment type="catalytic activity">
    <reaction evidence="19 21">
        <text>L-threonyl-[protein] + ATP = O-phospho-L-threonyl-[protein] + ADP + H(+)</text>
        <dbReference type="Rhea" id="RHEA:46608"/>
        <dbReference type="Rhea" id="RHEA-COMP:11060"/>
        <dbReference type="Rhea" id="RHEA-COMP:11605"/>
        <dbReference type="ChEBI" id="CHEBI:15378"/>
        <dbReference type="ChEBI" id="CHEBI:30013"/>
        <dbReference type="ChEBI" id="CHEBI:30616"/>
        <dbReference type="ChEBI" id="CHEBI:61977"/>
        <dbReference type="ChEBI" id="CHEBI:456216"/>
        <dbReference type="EC" id="2.7.11.1"/>
    </reaction>
</comment>
<evidence type="ECO:0000313" key="29">
    <source>
        <dbReference type="Proteomes" id="UP000652761"/>
    </source>
</evidence>
<evidence type="ECO:0000256" key="9">
    <source>
        <dbReference type="ARBA" id="ARBA00022737"/>
    </source>
</evidence>
<dbReference type="Gene3D" id="3.30.200.20">
    <property type="entry name" value="Phosphorylase Kinase, domain 1"/>
    <property type="match status" value="1"/>
</dbReference>
<keyword evidence="10 21" id="KW-0547">Nucleotide-binding</keyword>
<feature type="signal peptide" evidence="24">
    <location>
        <begin position="1"/>
        <end position="25"/>
    </location>
</feature>
<keyword evidence="14" id="KW-0465">Mannose-binding</keyword>